<sequence length="344" mass="38373">MKAAWMDLLPGLPEIDGWTITEPLPSIEDMGQAFLDYLDIGFPPTEVHAAGEKPGADIATYRYRLERARRRAVRDRLKQLVSAVDAAIPLATKDAPQDPLERVENERTREIEASVGEIARLLGESAESIDRWWDLQRHMRFSQGQDWRDITAFDWPAVRTGIEAKSLGDSDPLPVPEIDLGRAASGDLTGSATLALPWDRLDDDGFERLIFDLLRAIPEHQNIEWLMQTRAPDRGRDLSMERVLHDGSGGVRTERVIVQAKHWLSRSVPANSVMETIVAGKQWNSSRVNTVIVITSGRFTSDAVSLAEGHNADGIPPHVELWAESRLEMLLAQRPHIAAAHGLK</sequence>
<gene>
    <name evidence="2" type="ORF">C0Q92_14620</name>
</gene>
<dbReference type="InterPro" id="IPR052906">
    <property type="entry name" value="Type_IV_Methyl-Rstrct_Enzyme"/>
</dbReference>
<reference evidence="2 3" key="1">
    <citation type="submission" date="2017-12" db="EMBL/GenBank/DDBJ databases">
        <title>Population genomics insights into the ecological differentiation and adaptive evolution in streptomycetes.</title>
        <authorList>
            <person name="Li Y."/>
            <person name="Huang Y."/>
        </authorList>
    </citation>
    <scope>NUCLEOTIDE SEQUENCE [LARGE SCALE GENOMIC DNA]</scope>
    <source>
        <strain evidence="2 3">NBRC 100770</strain>
    </source>
</reference>
<dbReference type="Gene3D" id="3.40.1350.10">
    <property type="match status" value="1"/>
</dbReference>
<evidence type="ECO:0000259" key="1">
    <source>
        <dbReference type="Pfam" id="PF04471"/>
    </source>
</evidence>
<dbReference type="GO" id="GO:0009307">
    <property type="term" value="P:DNA restriction-modification system"/>
    <property type="evidence" value="ECO:0007669"/>
    <property type="project" value="InterPro"/>
</dbReference>
<proteinExistence type="predicted"/>
<organism evidence="2 3">
    <name type="scientific">Streptomyces albidoflavus</name>
    <dbReference type="NCBI Taxonomy" id="1886"/>
    <lineage>
        <taxon>Bacteria</taxon>
        <taxon>Bacillati</taxon>
        <taxon>Actinomycetota</taxon>
        <taxon>Actinomycetes</taxon>
        <taxon>Kitasatosporales</taxon>
        <taxon>Streptomycetaceae</taxon>
        <taxon>Streptomyces</taxon>
        <taxon>Streptomyces albidoflavus group</taxon>
    </lineage>
</organism>
<feature type="domain" description="Restriction endonuclease type IV Mrr" evidence="1">
    <location>
        <begin position="199"/>
        <end position="328"/>
    </location>
</feature>
<name>A0A8G1ZTZ9_9ACTN</name>
<dbReference type="InterPro" id="IPR007560">
    <property type="entry name" value="Restrct_endonuc_IV_Mrr"/>
</dbReference>
<dbReference type="Proteomes" id="UP000292693">
    <property type="component" value="Unassembled WGS sequence"/>
</dbReference>
<dbReference type="InterPro" id="IPR011335">
    <property type="entry name" value="Restrct_endonuc-II-like"/>
</dbReference>
<dbReference type="PANTHER" id="PTHR30015:SF7">
    <property type="entry name" value="TYPE IV METHYL-DIRECTED RESTRICTION ENZYME ECOKMRR"/>
    <property type="match status" value="1"/>
</dbReference>
<protein>
    <submittedName>
        <fullName evidence="2">Restriction endonuclease</fullName>
    </submittedName>
</protein>
<keyword evidence="2" id="KW-0255">Endonuclease</keyword>
<keyword evidence="2" id="KW-0378">Hydrolase</keyword>
<dbReference type="SUPFAM" id="SSF52980">
    <property type="entry name" value="Restriction endonuclease-like"/>
    <property type="match status" value="1"/>
</dbReference>
<evidence type="ECO:0000313" key="2">
    <source>
        <dbReference type="EMBL" id="RZE24051.1"/>
    </source>
</evidence>
<keyword evidence="2" id="KW-0540">Nuclease</keyword>
<dbReference type="PANTHER" id="PTHR30015">
    <property type="entry name" value="MRR RESTRICTION SYSTEM PROTEIN"/>
    <property type="match status" value="1"/>
</dbReference>
<accession>A0A8G1ZTZ9</accession>
<comment type="caution">
    <text evidence="2">The sequence shown here is derived from an EMBL/GenBank/DDBJ whole genome shotgun (WGS) entry which is preliminary data.</text>
</comment>
<dbReference type="EMBL" id="PKLL01000014">
    <property type="protein sequence ID" value="RZE24051.1"/>
    <property type="molecule type" value="Genomic_DNA"/>
</dbReference>
<dbReference type="GO" id="GO:0015666">
    <property type="term" value="F:restriction endodeoxyribonuclease activity"/>
    <property type="evidence" value="ECO:0007669"/>
    <property type="project" value="TreeGrafter"/>
</dbReference>
<dbReference type="AlphaFoldDB" id="A0A8G1ZTZ9"/>
<dbReference type="InterPro" id="IPR011856">
    <property type="entry name" value="tRNA_endonuc-like_dom_sf"/>
</dbReference>
<dbReference type="GO" id="GO:0003677">
    <property type="term" value="F:DNA binding"/>
    <property type="evidence" value="ECO:0007669"/>
    <property type="project" value="InterPro"/>
</dbReference>
<evidence type="ECO:0000313" key="3">
    <source>
        <dbReference type="Proteomes" id="UP000292693"/>
    </source>
</evidence>
<dbReference type="Pfam" id="PF04471">
    <property type="entry name" value="Mrr_cat"/>
    <property type="match status" value="1"/>
</dbReference>